<proteinExistence type="predicted"/>
<protein>
    <submittedName>
        <fullName evidence="1">Conserved lipo, LpqK domain protein</fullName>
    </submittedName>
</protein>
<sequence length="72" mass="8104">MISGNWLLQNPMFAGQAAVEAYLPSQRIAIAVAVTYRPDAFDAQGNYRNEAETLFRKIGAEMAPTMRRPYRP</sequence>
<accession>X7YKV2</accession>
<gene>
    <name evidence="1" type="ORF">I553_0501</name>
</gene>
<comment type="caution">
    <text evidence="1">The sequence shown here is derived from an EMBL/GenBank/DDBJ whole genome shotgun (WGS) entry which is preliminary data.</text>
</comment>
<evidence type="ECO:0000313" key="1">
    <source>
        <dbReference type="EMBL" id="EUA07163.1"/>
    </source>
</evidence>
<dbReference type="AlphaFoldDB" id="X7YKV2"/>
<reference evidence="1" key="1">
    <citation type="submission" date="2014-01" db="EMBL/GenBank/DDBJ databases">
        <authorList>
            <person name="Brown-Elliot B."/>
            <person name="Wallace R."/>
            <person name="Lenaerts A."/>
            <person name="Ordway D."/>
            <person name="DeGroote M.A."/>
            <person name="Parker T."/>
            <person name="Sizemore C."/>
            <person name="Tallon L.J."/>
            <person name="Sadzewicz L.K."/>
            <person name="Sengamalay N."/>
            <person name="Fraser C.M."/>
            <person name="Hine E."/>
            <person name="Shefchek K.A."/>
            <person name="Das S.P."/>
            <person name="Tettelin H."/>
        </authorList>
    </citation>
    <scope>NUCLEOTIDE SEQUENCE [LARGE SCALE GENOMIC DNA]</scope>
    <source>
        <strain evidence="1">4042</strain>
    </source>
</reference>
<name>X7YKV2_MYCXE</name>
<dbReference type="PATRIC" id="fig|1299334.3.peg.10083"/>
<dbReference type="EMBL" id="JAOB01000093">
    <property type="protein sequence ID" value="EUA07163.1"/>
    <property type="molecule type" value="Genomic_DNA"/>
</dbReference>
<organism evidence="1">
    <name type="scientific">Mycobacterium xenopi 4042</name>
    <dbReference type="NCBI Taxonomy" id="1299334"/>
    <lineage>
        <taxon>Bacteria</taxon>
        <taxon>Bacillati</taxon>
        <taxon>Actinomycetota</taxon>
        <taxon>Actinomycetes</taxon>
        <taxon>Mycobacteriales</taxon>
        <taxon>Mycobacteriaceae</taxon>
        <taxon>Mycobacterium</taxon>
    </lineage>
</organism>